<sequence length="275" mass="28279">MRKQLSLPAAVLAAVLSAALTACGTDAGSGPGGSSVAEDPALTGIRWSVESVTVEGEKTANPTDAHITLTDEGRAEGSYGCNRFGADATVEGDTVTVGQGTMTEIGCEKPVMQFEELLRKAFSGTLTAAVDDGRLTLTTRQGDTIALTSDPAVPDAPLTGTKWTVTSLVSGETVSSAPAGAEQKAHLTLDDEGTMRGSLGCNTFSVAADVDAAQSTITLSKLATTRKLCEGPEAELETAVLRVLEQDSVTYEIEQRALTLTAENGRGLTATAPKS</sequence>
<accession>A0ABT6HXB3</accession>
<gene>
    <name evidence="3" type="ORF">QCN29_31545</name>
</gene>
<evidence type="ECO:0000313" key="3">
    <source>
        <dbReference type="EMBL" id="MDH2393230.1"/>
    </source>
</evidence>
<keyword evidence="4" id="KW-1185">Reference proteome</keyword>
<organism evidence="3 4">
    <name type="scientific">Streptomyces chengmaiensis</name>
    <dbReference type="NCBI Taxonomy" id="3040919"/>
    <lineage>
        <taxon>Bacteria</taxon>
        <taxon>Bacillati</taxon>
        <taxon>Actinomycetota</taxon>
        <taxon>Actinomycetes</taxon>
        <taxon>Kitasatosporales</taxon>
        <taxon>Streptomycetaceae</taxon>
        <taxon>Streptomyces</taxon>
    </lineage>
</organism>
<keyword evidence="1" id="KW-0732">Signal</keyword>
<dbReference type="InterPro" id="IPR053147">
    <property type="entry name" value="Hsp_HslJ-like"/>
</dbReference>
<proteinExistence type="predicted"/>
<dbReference type="PROSITE" id="PS51257">
    <property type="entry name" value="PROKAR_LIPOPROTEIN"/>
    <property type="match status" value="1"/>
</dbReference>
<dbReference type="InterPro" id="IPR005184">
    <property type="entry name" value="DUF306_Meta_HslJ"/>
</dbReference>
<protein>
    <submittedName>
        <fullName evidence="3">META domain-containing protein</fullName>
    </submittedName>
</protein>
<feature type="chain" id="PRO_5046038810" evidence="1">
    <location>
        <begin position="25"/>
        <end position="275"/>
    </location>
</feature>
<comment type="caution">
    <text evidence="3">The sequence shown here is derived from an EMBL/GenBank/DDBJ whole genome shotgun (WGS) entry which is preliminary data.</text>
</comment>
<dbReference type="PANTHER" id="PTHR35535:SF2">
    <property type="entry name" value="DUF306 DOMAIN-CONTAINING PROTEIN"/>
    <property type="match status" value="1"/>
</dbReference>
<dbReference type="Pfam" id="PF03724">
    <property type="entry name" value="META"/>
    <property type="match status" value="2"/>
</dbReference>
<dbReference type="PANTHER" id="PTHR35535">
    <property type="entry name" value="HEAT SHOCK PROTEIN HSLJ"/>
    <property type="match status" value="1"/>
</dbReference>
<dbReference type="EMBL" id="JARWBG010000060">
    <property type="protein sequence ID" value="MDH2393230.1"/>
    <property type="molecule type" value="Genomic_DNA"/>
</dbReference>
<dbReference type="InterPro" id="IPR038670">
    <property type="entry name" value="HslJ-like_sf"/>
</dbReference>
<evidence type="ECO:0000256" key="1">
    <source>
        <dbReference type="SAM" id="SignalP"/>
    </source>
</evidence>
<feature type="domain" description="DUF306" evidence="2">
    <location>
        <begin position="41"/>
        <end position="146"/>
    </location>
</feature>
<reference evidence="3 4" key="1">
    <citation type="submission" date="2023-04" db="EMBL/GenBank/DDBJ databases">
        <title>Streptomyces chengmaiensis sp. nov. isolated from the stem of mangrove plant in Hainan.</title>
        <authorList>
            <person name="Huang X."/>
            <person name="Zhou S."/>
            <person name="Chu X."/>
            <person name="Xie Y."/>
            <person name="Lin Y."/>
        </authorList>
    </citation>
    <scope>NUCLEOTIDE SEQUENCE [LARGE SCALE GENOMIC DNA]</scope>
    <source>
        <strain evidence="3 4">HNM0663</strain>
    </source>
</reference>
<feature type="domain" description="DUF306" evidence="2">
    <location>
        <begin position="156"/>
        <end position="269"/>
    </location>
</feature>
<feature type="signal peptide" evidence="1">
    <location>
        <begin position="1"/>
        <end position="24"/>
    </location>
</feature>
<dbReference type="Gene3D" id="2.40.128.270">
    <property type="match status" value="2"/>
</dbReference>
<evidence type="ECO:0000259" key="2">
    <source>
        <dbReference type="Pfam" id="PF03724"/>
    </source>
</evidence>
<dbReference type="Proteomes" id="UP001223144">
    <property type="component" value="Unassembled WGS sequence"/>
</dbReference>
<dbReference type="RefSeq" id="WP_279932450.1">
    <property type="nucleotide sequence ID" value="NZ_JARWBG010000060.1"/>
</dbReference>
<evidence type="ECO:0000313" key="4">
    <source>
        <dbReference type="Proteomes" id="UP001223144"/>
    </source>
</evidence>
<name>A0ABT6HXB3_9ACTN</name>